<feature type="chain" id="PRO_5019479513" description="Lipoprotein" evidence="1">
    <location>
        <begin position="22"/>
        <end position="286"/>
    </location>
</feature>
<evidence type="ECO:0000313" key="3">
    <source>
        <dbReference type="Proteomes" id="UP000290889"/>
    </source>
</evidence>
<organism evidence="2 3">
    <name type="scientific">Muriicola soli</name>
    <dbReference type="NCBI Taxonomy" id="2507538"/>
    <lineage>
        <taxon>Bacteria</taxon>
        <taxon>Pseudomonadati</taxon>
        <taxon>Bacteroidota</taxon>
        <taxon>Flavobacteriia</taxon>
        <taxon>Flavobacteriales</taxon>
        <taxon>Flavobacteriaceae</taxon>
        <taxon>Muriicola</taxon>
    </lineage>
</organism>
<accession>A0A411EBP9</accession>
<sequence>MKKVLIVLLAFSTTFFISCEADDKAVDTVLNDFTVGAVLRTRNQEGNPFNAFEPNSLWTVTVEEQDAEFGGLLQSIQLYASYTDNSGGGNSVAEQLIETYQASDLTTSSRGLPELTYDITLAEAGTLLGADYKGADVFSFRFEVTLTDGSTWSNQNGNGNVLGGSYFNSPYKYDILIACFPTGPVAGDYQLDMQDSFGDGWNGASFRVTVDGVATDYDVSAAQGSENSVTFTIPPSAIEVTFEYLAGSFDSENTYQLYGPDGNLAYSDGPSPFVGDITAELSLCPP</sequence>
<dbReference type="KEGG" id="mur:EQY75_10210"/>
<feature type="signal peptide" evidence="1">
    <location>
        <begin position="1"/>
        <end position="21"/>
    </location>
</feature>
<reference evidence="2 3" key="1">
    <citation type="submission" date="2019-01" db="EMBL/GenBank/DDBJ databases">
        <title>Muriicola soli sp. nov., isolated from soil.</title>
        <authorList>
            <person name="Kang H.J."/>
            <person name="Kim S.B."/>
        </authorList>
    </citation>
    <scope>NUCLEOTIDE SEQUENCE [LARGE SCALE GENOMIC DNA]</scope>
    <source>
        <strain evidence="2 3">MMS17-SY002</strain>
    </source>
</reference>
<dbReference type="RefSeq" id="WP_129605576.1">
    <property type="nucleotide sequence ID" value="NZ_CP035544.1"/>
</dbReference>
<proteinExistence type="predicted"/>
<name>A0A411EBP9_9FLAO</name>
<evidence type="ECO:0000313" key="2">
    <source>
        <dbReference type="EMBL" id="QBA64870.1"/>
    </source>
</evidence>
<dbReference type="OrthoDB" id="820612at2"/>
<evidence type="ECO:0000256" key="1">
    <source>
        <dbReference type="SAM" id="SignalP"/>
    </source>
</evidence>
<dbReference type="EMBL" id="CP035544">
    <property type="protein sequence ID" value="QBA64870.1"/>
    <property type="molecule type" value="Genomic_DNA"/>
</dbReference>
<gene>
    <name evidence="2" type="ORF">EQY75_10210</name>
</gene>
<evidence type="ECO:0008006" key="4">
    <source>
        <dbReference type="Google" id="ProtNLM"/>
    </source>
</evidence>
<keyword evidence="1" id="KW-0732">Signal</keyword>
<protein>
    <recommendedName>
        <fullName evidence="4">Lipoprotein</fullName>
    </recommendedName>
</protein>
<dbReference type="AlphaFoldDB" id="A0A411EBP9"/>
<keyword evidence="3" id="KW-1185">Reference proteome</keyword>
<dbReference type="Proteomes" id="UP000290889">
    <property type="component" value="Chromosome"/>
</dbReference>
<dbReference type="PROSITE" id="PS51257">
    <property type="entry name" value="PROKAR_LIPOPROTEIN"/>
    <property type="match status" value="1"/>
</dbReference>